<dbReference type="GO" id="GO:0016977">
    <property type="term" value="F:chitosanase activity"/>
    <property type="evidence" value="ECO:0007669"/>
    <property type="project" value="InterPro"/>
</dbReference>
<dbReference type="GO" id="GO:0005576">
    <property type="term" value="C:extracellular region"/>
    <property type="evidence" value="ECO:0007669"/>
    <property type="project" value="InterPro"/>
</dbReference>
<evidence type="ECO:0000313" key="1">
    <source>
        <dbReference type="EMBL" id="KAJ3131797.1"/>
    </source>
</evidence>
<name>A0AAD5XKH5_9FUNG</name>
<dbReference type="EMBL" id="JADGJH010000278">
    <property type="protein sequence ID" value="KAJ3131797.1"/>
    <property type="molecule type" value="Genomic_DNA"/>
</dbReference>
<keyword evidence="2" id="KW-1185">Reference proteome</keyword>
<evidence type="ECO:0000313" key="2">
    <source>
        <dbReference type="Proteomes" id="UP001211907"/>
    </source>
</evidence>
<dbReference type="Proteomes" id="UP001211907">
    <property type="component" value="Unassembled WGS sequence"/>
</dbReference>
<dbReference type="Gene3D" id="1.20.141.10">
    <property type="entry name" value="Chitosanase, subunit A, domain 1"/>
    <property type="match status" value="1"/>
</dbReference>
<dbReference type="AlphaFoldDB" id="A0AAD5XKH5"/>
<dbReference type="Pfam" id="PF01374">
    <property type="entry name" value="Glyco_hydro_46"/>
    <property type="match status" value="1"/>
</dbReference>
<dbReference type="Gene3D" id="3.30.386.10">
    <property type="entry name" value="Chitosanase, subunit A, domain 2"/>
    <property type="match status" value="1"/>
</dbReference>
<dbReference type="InterPro" id="IPR023346">
    <property type="entry name" value="Lysozyme-like_dom_sf"/>
</dbReference>
<accession>A0AAD5XKH5</accession>
<dbReference type="InterPro" id="IPR000400">
    <property type="entry name" value="Glyco_hydro_46"/>
</dbReference>
<dbReference type="InterPro" id="IPR023099">
    <property type="entry name" value="Glyco_hydro_46_N"/>
</dbReference>
<proteinExistence type="predicted"/>
<sequence>MAKVVAVALKPDWVPERDEAFSEILELAREYPFAGTSPALAVRSSNYPLTECQISIMLQITNQFENGPTSNGLIYNSCEETPDSQGISAGFIQFTSCAGSILSVCNDYISAYPSATSFFCIQFLPALQAANGASYCGENGNSVTIDMSKYGLGDFCSQWTNAANTDPNFNAIQRQNALNGYLGTIMPLISQYGVTAPALIAQMYDTNVQLGLTGLSQIASAATYRAKGSPATGLPQLRWLDAFLFARYTYLLQLGGAYANTLYRVKAFHDGIYRTGNLNFTNNQAVLAPDGSWTTTSITIAC</sequence>
<gene>
    <name evidence="1" type="ORF">HK100_005985</name>
</gene>
<reference evidence="1" key="1">
    <citation type="submission" date="2020-05" db="EMBL/GenBank/DDBJ databases">
        <title>Phylogenomic resolution of chytrid fungi.</title>
        <authorList>
            <person name="Stajich J.E."/>
            <person name="Amses K."/>
            <person name="Simmons R."/>
            <person name="Seto K."/>
            <person name="Myers J."/>
            <person name="Bonds A."/>
            <person name="Quandt C.A."/>
            <person name="Barry K."/>
            <person name="Liu P."/>
            <person name="Grigoriev I."/>
            <person name="Longcore J.E."/>
            <person name="James T.Y."/>
        </authorList>
    </citation>
    <scope>NUCLEOTIDE SEQUENCE</scope>
    <source>
        <strain evidence="1">JEL0513</strain>
    </source>
</reference>
<protein>
    <submittedName>
        <fullName evidence="1">Uncharacterized protein</fullName>
    </submittedName>
</protein>
<dbReference type="SUPFAM" id="SSF53955">
    <property type="entry name" value="Lysozyme-like"/>
    <property type="match status" value="1"/>
</dbReference>
<comment type="caution">
    <text evidence="1">The sequence shown here is derived from an EMBL/GenBank/DDBJ whole genome shotgun (WGS) entry which is preliminary data.</text>
</comment>
<organism evidence="1 2">
    <name type="scientific">Physocladia obscura</name>
    <dbReference type="NCBI Taxonomy" id="109957"/>
    <lineage>
        <taxon>Eukaryota</taxon>
        <taxon>Fungi</taxon>
        <taxon>Fungi incertae sedis</taxon>
        <taxon>Chytridiomycota</taxon>
        <taxon>Chytridiomycota incertae sedis</taxon>
        <taxon>Chytridiomycetes</taxon>
        <taxon>Chytridiales</taxon>
        <taxon>Chytriomycetaceae</taxon>
        <taxon>Physocladia</taxon>
    </lineage>
</organism>
<dbReference type="GO" id="GO:0005975">
    <property type="term" value="P:carbohydrate metabolic process"/>
    <property type="evidence" value="ECO:0007669"/>
    <property type="project" value="InterPro"/>
</dbReference>